<keyword evidence="2" id="KW-0539">Nucleus</keyword>
<evidence type="ECO:0000256" key="3">
    <source>
        <dbReference type="SAM" id="MobiDB-lite"/>
    </source>
</evidence>
<dbReference type="GO" id="GO:0003677">
    <property type="term" value="F:DNA binding"/>
    <property type="evidence" value="ECO:0007669"/>
    <property type="project" value="UniProtKB-KW"/>
</dbReference>
<evidence type="ECO:0000256" key="2">
    <source>
        <dbReference type="ARBA" id="ARBA00023242"/>
    </source>
</evidence>
<feature type="region of interest" description="Disordered" evidence="3">
    <location>
        <begin position="1"/>
        <end position="47"/>
    </location>
</feature>
<dbReference type="PANTHER" id="PTHR21677">
    <property type="entry name" value="CRAMPED PROTEIN"/>
    <property type="match status" value="1"/>
</dbReference>
<feature type="compositionally biased region" description="Low complexity" evidence="3">
    <location>
        <begin position="28"/>
        <end position="37"/>
    </location>
</feature>
<keyword evidence="1" id="KW-0238">DNA-binding</keyword>
<name>A0AAP0ATC0_9ASPA</name>
<dbReference type="EMBL" id="JBBWWQ010000021">
    <property type="protein sequence ID" value="KAK8914113.1"/>
    <property type="molecule type" value="Genomic_DNA"/>
</dbReference>
<reference evidence="4 5" key="1">
    <citation type="journal article" date="2022" name="Nat. Plants">
        <title>Genomes of leafy and leafless Platanthera orchids illuminate the evolution of mycoheterotrophy.</title>
        <authorList>
            <person name="Li M.H."/>
            <person name="Liu K.W."/>
            <person name="Li Z."/>
            <person name="Lu H.C."/>
            <person name="Ye Q.L."/>
            <person name="Zhang D."/>
            <person name="Wang J.Y."/>
            <person name="Li Y.F."/>
            <person name="Zhong Z.M."/>
            <person name="Liu X."/>
            <person name="Yu X."/>
            <person name="Liu D.K."/>
            <person name="Tu X.D."/>
            <person name="Liu B."/>
            <person name="Hao Y."/>
            <person name="Liao X.Y."/>
            <person name="Jiang Y.T."/>
            <person name="Sun W.H."/>
            <person name="Chen J."/>
            <person name="Chen Y.Q."/>
            <person name="Ai Y."/>
            <person name="Zhai J.W."/>
            <person name="Wu S.S."/>
            <person name="Zhou Z."/>
            <person name="Hsiao Y.Y."/>
            <person name="Wu W.L."/>
            <person name="Chen Y.Y."/>
            <person name="Lin Y.F."/>
            <person name="Hsu J.L."/>
            <person name="Li C.Y."/>
            <person name="Wang Z.W."/>
            <person name="Zhao X."/>
            <person name="Zhong W.Y."/>
            <person name="Ma X.K."/>
            <person name="Ma L."/>
            <person name="Huang J."/>
            <person name="Chen G.Z."/>
            <person name="Huang M.Z."/>
            <person name="Huang L."/>
            <person name="Peng D.H."/>
            <person name="Luo Y.B."/>
            <person name="Zou S.Q."/>
            <person name="Chen S.P."/>
            <person name="Lan S."/>
            <person name="Tsai W.C."/>
            <person name="Van de Peer Y."/>
            <person name="Liu Z.J."/>
        </authorList>
    </citation>
    <scope>NUCLEOTIDE SEQUENCE [LARGE SCALE GENOMIC DNA]</scope>
    <source>
        <strain evidence="4">Lor287</strain>
    </source>
</reference>
<dbReference type="Proteomes" id="UP001418222">
    <property type="component" value="Unassembled WGS sequence"/>
</dbReference>
<dbReference type="AlphaFoldDB" id="A0AAP0ATC0"/>
<evidence type="ECO:0000313" key="5">
    <source>
        <dbReference type="Proteomes" id="UP001418222"/>
    </source>
</evidence>
<evidence type="ECO:0000256" key="1">
    <source>
        <dbReference type="ARBA" id="ARBA00023125"/>
    </source>
</evidence>
<dbReference type="GO" id="GO:0003682">
    <property type="term" value="F:chromatin binding"/>
    <property type="evidence" value="ECO:0007669"/>
    <property type="project" value="InterPro"/>
</dbReference>
<keyword evidence="5" id="KW-1185">Reference proteome</keyword>
<accession>A0AAP0ATC0</accession>
<protein>
    <submittedName>
        <fullName evidence="4">TSL-kinase interacting protein 1</fullName>
    </submittedName>
</protein>
<sequence length="196" mass="22250">MKDDSNKDAVKTAEGTKVKSKAIKALTSRQSGKSVQKVSKKRRKATGNLHLPSTLKLHPKSPAMTSSIQNSCQKILTPVRVQCSHQIQKFQLQLFPIDESTRKFMEEENHCPYLELTITTKKKIASVIKHLNIKWGHSRTASEELILFPYNARVESLENSKKWSLKDSYITAAEVHAAIGKPAVFRLRFFFSQINQ</sequence>
<comment type="caution">
    <text evidence="4">The sequence shown here is derived from an EMBL/GenBank/DDBJ whole genome shotgun (WGS) entry which is preliminary data.</text>
</comment>
<dbReference type="PANTHER" id="PTHR21677:SF1">
    <property type="entry name" value="PROTEIN CRAMPED-LIKE"/>
    <property type="match status" value="1"/>
</dbReference>
<feature type="compositionally biased region" description="Basic and acidic residues" evidence="3">
    <location>
        <begin position="1"/>
        <end position="17"/>
    </location>
</feature>
<organism evidence="4 5">
    <name type="scientific">Platanthera zijinensis</name>
    <dbReference type="NCBI Taxonomy" id="2320716"/>
    <lineage>
        <taxon>Eukaryota</taxon>
        <taxon>Viridiplantae</taxon>
        <taxon>Streptophyta</taxon>
        <taxon>Embryophyta</taxon>
        <taxon>Tracheophyta</taxon>
        <taxon>Spermatophyta</taxon>
        <taxon>Magnoliopsida</taxon>
        <taxon>Liliopsida</taxon>
        <taxon>Asparagales</taxon>
        <taxon>Orchidaceae</taxon>
        <taxon>Orchidoideae</taxon>
        <taxon>Orchideae</taxon>
        <taxon>Orchidinae</taxon>
        <taxon>Platanthera</taxon>
    </lineage>
</organism>
<dbReference type="GO" id="GO:0007389">
    <property type="term" value="P:pattern specification process"/>
    <property type="evidence" value="ECO:0007669"/>
    <property type="project" value="TreeGrafter"/>
</dbReference>
<evidence type="ECO:0000313" key="4">
    <source>
        <dbReference type="EMBL" id="KAK8914113.1"/>
    </source>
</evidence>
<proteinExistence type="predicted"/>
<dbReference type="GO" id="GO:0005634">
    <property type="term" value="C:nucleus"/>
    <property type="evidence" value="ECO:0007669"/>
    <property type="project" value="TreeGrafter"/>
</dbReference>
<gene>
    <name evidence="4" type="primary">TKI1</name>
    <name evidence="4" type="ORF">KSP39_PZI024136</name>
</gene>
<dbReference type="InterPro" id="IPR055315">
    <property type="entry name" value="Cramped-like"/>
</dbReference>